<evidence type="ECO:0000313" key="3">
    <source>
        <dbReference type="Proteomes" id="UP001492380"/>
    </source>
</evidence>
<feature type="region of interest" description="Disordered" evidence="1">
    <location>
        <begin position="178"/>
        <end position="208"/>
    </location>
</feature>
<gene>
    <name evidence="2" type="ORF">HDK90DRAFT_127493</name>
</gene>
<proteinExistence type="predicted"/>
<keyword evidence="3" id="KW-1185">Reference proteome</keyword>
<protein>
    <submittedName>
        <fullName evidence="2">Uncharacterized protein</fullName>
    </submittedName>
</protein>
<dbReference type="EMBL" id="JBBWRZ010000002">
    <property type="protein sequence ID" value="KAK8243598.1"/>
    <property type="molecule type" value="Genomic_DNA"/>
</dbReference>
<dbReference type="Proteomes" id="UP001492380">
    <property type="component" value="Unassembled WGS sequence"/>
</dbReference>
<reference evidence="2 3" key="1">
    <citation type="submission" date="2024-04" db="EMBL/GenBank/DDBJ databases">
        <title>Phyllosticta paracitricarpa is synonymous to the EU quarantine fungus P. citricarpa based on phylogenomic analyses.</title>
        <authorList>
            <consortium name="Lawrence Berkeley National Laboratory"/>
            <person name="Van Ingen-Buijs V.A."/>
            <person name="Van Westerhoven A.C."/>
            <person name="Haridas S."/>
            <person name="Skiadas P."/>
            <person name="Martin F."/>
            <person name="Groenewald J.Z."/>
            <person name="Crous P.W."/>
            <person name="Seidl M.F."/>
        </authorList>
    </citation>
    <scope>NUCLEOTIDE SEQUENCE [LARGE SCALE GENOMIC DNA]</scope>
    <source>
        <strain evidence="2 3">CBS 123374</strain>
    </source>
</reference>
<accession>A0ABR1YZ27</accession>
<name>A0ABR1YZ27_9PEZI</name>
<evidence type="ECO:0000313" key="2">
    <source>
        <dbReference type="EMBL" id="KAK8243598.1"/>
    </source>
</evidence>
<evidence type="ECO:0000256" key="1">
    <source>
        <dbReference type="SAM" id="MobiDB-lite"/>
    </source>
</evidence>
<comment type="caution">
    <text evidence="2">The sequence shown here is derived from an EMBL/GenBank/DDBJ whole genome shotgun (WGS) entry which is preliminary data.</text>
</comment>
<feature type="region of interest" description="Disordered" evidence="1">
    <location>
        <begin position="45"/>
        <end position="66"/>
    </location>
</feature>
<feature type="region of interest" description="Disordered" evidence="1">
    <location>
        <begin position="78"/>
        <end position="146"/>
    </location>
</feature>
<sequence length="208" mass="22467">MEGRGRGAQYAPGQHFVCTLHRICGTARRHAAVLLSRICVRPEMRSDGARKSKPKDLEPGDPLGHPVARIPFRVVAQGSRRGVGQHQFPSAGPSKLRKLPRSQNPDCASEPMTCSSSSSPNTADEGGRRRSSTRKAVPMASNREKGVQDLDATQLIRNTKSGRAHRGLPFFAALDTDTSSRLPCSKAPGSFLSPPKELAGLDAEHMPR</sequence>
<organism evidence="2 3">
    <name type="scientific">Phyllosticta capitalensis</name>
    <dbReference type="NCBI Taxonomy" id="121624"/>
    <lineage>
        <taxon>Eukaryota</taxon>
        <taxon>Fungi</taxon>
        <taxon>Dikarya</taxon>
        <taxon>Ascomycota</taxon>
        <taxon>Pezizomycotina</taxon>
        <taxon>Dothideomycetes</taxon>
        <taxon>Dothideomycetes incertae sedis</taxon>
        <taxon>Botryosphaeriales</taxon>
        <taxon>Phyllostictaceae</taxon>
        <taxon>Phyllosticta</taxon>
    </lineage>
</organism>
<feature type="compositionally biased region" description="Basic and acidic residues" evidence="1">
    <location>
        <begin position="45"/>
        <end position="58"/>
    </location>
</feature>